<evidence type="ECO:0000259" key="19">
    <source>
        <dbReference type="SMART" id="SM00014"/>
    </source>
</evidence>
<evidence type="ECO:0000256" key="7">
    <source>
        <dbReference type="ARBA" id="ARBA00022692"/>
    </source>
</evidence>
<feature type="non-terminal residue" evidence="20">
    <location>
        <position position="358"/>
    </location>
</feature>
<feature type="domain" description="Phosphatidic acid phosphatase type 2/haloperoxidase" evidence="19">
    <location>
        <begin position="56"/>
        <end position="195"/>
    </location>
</feature>
<protein>
    <recommendedName>
        <fullName evidence="14">Glucose-6-phosphatase catalytic subunit 1</fullName>
        <ecNumber evidence="5">3.1.3.9</ecNumber>
    </recommendedName>
    <alternativeName>
        <fullName evidence="15">Glucose-6-phosphatase</fullName>
    </alternativeName>
</protein>
<keyword evidence="8" id="KW-0378">Hydrolase</keyword>
<keyword evidence="21" id="KW-1185">Reference proteome</keyword>
<dbReference type="InterPro" id="IPR000326">
    <property type="entry name" value="PAP2/HPO"/>
</dbReference>
<feature type="transmembrane region" description="Helical" evidence="18">
    <location>
        <begin position="119"/>
        <end position="137"/>
    </location>
</feature>
<feature type="transmembrane region" description="Helical" evidence="18">
    <location>
        <begin position="149"/>
        <end position="174"/>
    </location>
</feature>
<feature type="binding site" evidence="17">
    <location>
        <position position="169"/>
    </location>
    <ligand>
        <name>substrate</name>
    </ligand>
</feature>
<evidence type="ECO:0000256" key="14">
    <source>
        <dbReference type="ARBA" id="ARBA00040687"/>
    </source>
</evidence>
<dbReference type="Pfam" id="PF01569">
    <property type="entry name" value="PAP2"/>
    <property type="match status" value="1"/>
</dbReference>
<comment type="similarity">
    <text evidence="4">Belongs to the glucose-6-phosphatase family.</text>
</comment>
<accession>A0A8J7THU1</accession>
<feature type="transmembrane region" description="Helical" evidence="18">
    <location>
        <begin position="213"/>
        <end position="237"/>
    </location>
</feature>
<keyword evidence="12" id="KW-0325">Glycoprotein</keyword>
<evidence type="ECO:0000313" key="20">
    <source>
        <dbReference type="EMBL" id="MBN3323516.1"/>
    </source>
</evidence>
<reference evidence="20" key="1">
    <citation type="journal article" date="2021" name="Cell">
        <title>Tracing the genetic footprints of vertebrate landing in non-teleost ray-finned fishes.</title>
        <authorList>
            <person name="Bi X."/>
            <person name="Wang K."/>
            <person name="Yang L."/>
            <person name="Pan H."/>
            <person name="Jiang H."/>
            <person name="Wei Q."/>
            <person name="Fang M."/>
            <person name="Yu H."/>
            <person name="Zhu C."/>
            <person name="Cai Y."/>
            <person name="He Y."/>
            <person name="Gan X."/>
            <person name="Zeng H."/>
            <person name="Yu D."/>
            <person name="Zhu Y."/>
            <person name="Jiang H."/>
            <person name="Qiu Q."/>
            <person name="Yang H."/>
            <person name="Zhang Y.E."/>
            <person name="Wang W."/>
            <person name="Zhu M."/>
            <person name="He S."/>
            <person name="Zhang G."/>
        </authorList>
    </citation>
    <scope>NUCLEOTIDE SEQUENCE</scope>
    <source>
        <strain evidence="20">Allg_001</strain>
    </source>
</reference>
<comment type="subcellular location">
    <subcellularLocation>
        <location evidence="2">Endoplasmic reticulum membrane</location>
        <topology evidence="2">Multi-pass membrane protein</topology>
    </subcellularLocation>
</comment>
<evidence type="ECO:0000256" key="4">
    <source>
        <dbReference type="ARBA" id="ARBA00009266"/>
    </source>
</evidence>
<evidence type="ECO:0000256" key="10">
    <source>
        <dbReference type="ARBA" id="ARBA00022989"/>
    </source>
</evidence>
<feature type="active site" description="Nucleophile" evidence="16">
    <location>
        <position position="175"/>
    </location>
</feature>
<evidence type="ECO:0000256" key="3">
    <source>
        <dbReference type="ARBA" id="ARBA00004742"/>
    </source>
</evidence>
<comment type="function">
    <text evidence="13">Hydrolyzes glucose-6-phosphate to glucose in the endoplasmic reticulum. Forms with the glucose-6-phosphate transporter (SLC37A4/G6PT) the complex responsible for glucose production in the terminal step of glycogenolysis and gluconeogenesis. Hence, it is the key enzyme in homeostatic regulation of blood glucose levels.</text>
</comment>
<dbReference type="InterPro" id="IPR036938">
    <property type="entry name" value="PAP2/HPO_sf"/>
</dbReference>
<evidence type="ECO:0000256" key="16">
    <source>
        <dbReference type="PIRSR" id="PIRSR000905-1"/>
    </source>
</evidence>
<organism evidence="20 21">
    <name type="scientific">Atractosteus spatula</name>
    <name type="common">Alligator gar</name>
    <name type="synonym">Lepisosteus spatula</name>
    <dbReference type="NCBI Taxonomy" id="7917"/>
    <lineage>
        <taxon>Eukaryota</taxon>
        <taxon>Metazoa</taxon>
        <taxon>Chordata</taxon>
        <taxon>Craniata</taxon>
        <taxon>Vertebrata</taxon>
        <taxon>Euteleostomi</taxon>
        <taxon>Actinopterygii</taxon>
        <taxon>Neopterygii</taxon>
        <taxon>Holostei</taxon>
        <taxon>Semionotiformes</taxon>
        <taxon>Lepisosteidae</taxon>
        <taxon>Atractosteus</taxon>
    </lineage>
</organism>
<dbReference type="Gene3D" id="1.20.144.10">
    <property type="entry name" value="Phosphatidic acid phosphatase type 2/haloperoxidase"/>
    <property type="match status" value="1"/>
</dbReference>
<keyword evidence="9" id="KW-0256">Endoplasmic reticulum</keyword>
<feature type="binding site" evidence="17">
    <location>
        <position position="82"/>
    </location>
    <ligand>
        <name>substrate</name>
    </ligand>
</feature>
<evidence type="ECO:0000256" key="17">
    <source>
        <dbReference type="PIRSR" id="PIRSR000905-2"/>
    </source>
</evidence>
<evidence type="ECO:0000256" key="13">
    <source>
        <dbReference type="ARBA" id="ARBA00037155"/>
    </source>
</evidence>
<keyword evidence="7 18" id="KW-0812">Transmembrane</keyword>
<dbReference type="GO" id="GO:0004346">
    <property type="term" value="F:glucose-6-phosphatase activity"/>
    <property type="evidence" value="ECO:0007669"/>
    <property type="project" value="UniProtKB-EC"/>
</dbReference>
<feature type="non-terminal residue" evidence="20">
    <location>
        <position position="1"/>
    </location>
</feature>
<evidence type="ECO:0000256" key="15">
    <source>
        <dbReference type="ARBA" id="ARBA00041981"/>
    </source>
</evidence>
<evidence type="ECO:0000313" key="21">
    <source>
        <dbReference type="Proteomes" id="UP000736164"/>
    </source>
</evidence>
<keyword evidence="11 18" id="KW-0472">Membrane</keyword>
<evidence type="ECO:0000256" key="9">
    <source>
        <dbReference type="ARBA" id="ARBA00022824"/>
    </source>
</evidence>
<dbReference type="GO" id="GO:0006094">
    <property type="term" value="P:gluconeogenesis"/>
    <property type="evidence" value="ECO:0007669"/>
    <property type="project" value="UniProtKB-UniPathway"/>
</dbReference>
<sequence>MDSMDLLHSAGVNLTAHLQAHYRGYEGLFNLASSVADLHTPFFVFFPVWFHLRREAGIKLIWVAVIGDWLNLVLKWVLFGERPYWWVHETQFYGSEPAPVLRQFPITCETGPGSPSGHAMGSAGVWYVMVTAVLSIASERDHSALFNRALRVALWTGLCAVELIVCMSRVYVAAHFPHQVVTGVISGMIVAEAFSRVQWIYSASLKKYLLTTLFLLVFALGFYLLLRVLGVDLLWTLEKAKRWCVRAEWVHMDTTPFASLLRNLGTLFGLGLGLHSPLSSGSHSGKRGHSAPFRLGCITASLLLLQLLDLVHFSSERELLFYLLSFCKSAAVPLITVALAPRVISRLCPRQGKRQKDW</sequence>
<keyword evidence="6" id="KW-0312">Gluconeogenesis</keyword>
<comment type="catalytic activity">
    <reaction evidence="1">
        <text>D-glucose 6-phosphate + H2O = D-glucose + phosphate</text>
        <dbReference type="Rhea" id="RHEA:16689"/>
        <dbReference type="ChEBI" id="CHEBI:4167"/>
        <dbReference type="ChEBI" id="CHEBI:15377"/>
        <dbReference type="ChEBI" id="CHEBI:43474"/>
        <dbReference type="ChEBI" id="CHEBI:61548"/>
        <dbReference type="EC" id="3.1.3.9"/>
    </reaction>
</comment>
<comment type="pathway">
    <text evidence="3">Carbohydrate biosynthesis; gluconeogenesis.</text>
</comment>
<dbReference type="SUPFAM" id="SSF48317">
    <property type="entry name" value="Acid phosphatase/Vanadium-dependent haloperoxidase"/>
    <property type="match status" value="1"/>
</dbReference>
<comment type="caution">
    <text evidence="20">The sequence shown here is derived from an EMBL/GenBank/DDBJ whole genome shotgun (WGS) entry which is preliminary data.</text>
</comment>
<dbReference type="GO" id="GO:0005789">
    <property type="term" value="C:endoplasmic reticulum membrane"/>
    <property type="evidence" value="ECO:0007669"/>
    <property type="project" value="UniProtKB-SubCell"/>
</dbReference>
<feature type="transmembrane region" description="Helical" evidence="18">
    <location>
        <begin position="60"/>
        <end position="79"/>
    </location>
</feature>
<dbReference type="GO" id="GO:0048878">
    <property type="term" value="P:chemical homeostasis"/>
    <property type="evidence" value="ECO:0007669"/>
    <property type="project" value="UniProtKB-ARBA"/>
</dbReference>
<feature type="active site" description="Proton donor" evidence="16">
    <location>
        <position position="118"/>
    </location>
</feature>
<dbReference type="PIRSF" id="PIRSF000905">
    <property type="entry name" value="Glucose-6-phosphatase"/>
    <property type="match status" value="1"/>
</dbReference>
<dbReference type="UniPathway" id="UPA00138"/>
<dbReference type="InterPro" id="IPR016275">
    <property type="entry name" value="Glucose-6-phosphatase"/>
</dbReference>
<dbReference type="PANTHER" id="PTHR12591">
    <property type="entry name" value="GLUCOSE-6-PHOSPHATASE"/>
    <property type="match status" value="1"/>
</dbReference>
<dbReference type="EMBL" id="JAAWVO010065587">
    <property type="protein sequence ID" value="MBN3323516.1"/>
    <property type="molecule type" value="Genomic_DNA"/>
</dbReference>
<dbReference type="Proteomes" id="UP000736164">
    <property type="component" value="Unassembled WGS sequence"/>
</dbReference>
<evidence type="ECO:0000256" key="5">
    <source>
        <dbReference type="ARBA" id="ARBA00012634"/>
    </source>
</evidence>
<evidence type="ECO:0000256" key="12">
    <source>
        <dbReference type="ARBA" id="ARBA00023180"/>
    </source>
</evidence>
<gene>
    <name evidence="20" type="primary">G6pc_2</name>
    <name evidence="20" type="ORF">GTO95_0001396</name>
</gene>
<dbReference type="AlphaFoldDB" id="A0A8J7THU1"/>
<proteinExistence type="inferred from homology"/>
<evidence type="ECO:0000256" key="11">
    <source>
        <dbReference type="ARBA" id="ARBA00023136"/>
    </source>
</evidence>
<keyword evidence="10 18" id="KW-1133">Transmembrane helix</keyword>
<evidence type="ECO:0000256" key="1">
    <source>
        <dbReference type="ARBA" id="ARBA00000651"/>
    </source>
</evidence>
<dbReference type="PANTHER" id="PTHR12591:SF5">
    <property type="entry name" value="GLUCOSE-6-PHOSPHATASE"/>
    <property type="match status" value="1"/>
</dbReference>
<name>A0A8J7THU1_ATRSP</name>
<evidence type="ECO:0000256" key="6">
    <source>
        <dbReference type="ARBA" id="ARBA00022432"/>
    </source>
</evidence>
<dbReference type="GO" id="GO:0051156">
    <property type="term" value="P:glucose 6-phosphate metabolic process"/>
    <property type="evidence" value="ECO:0007669"/>
    <property type="project" value="TreeGrafter"/>
</dbReference>
<feature type="transmembrane region" description="Helical" evidence="18">
    <location>
        <begin position="28"/>
        <end position="48"/>
    </location>
</feature>
<evidence type="ECO:0000256" key="8">
    <source>
        <dbReference type="ARBA" id="ARBA00022801"/>
    </source>
</evidence>
<dbReference type="CDD" id="cd03381">
    <property type="entry name" value="PAP2_glucose_6_phosphatase"/>
    <property type="match status" value="1"/>
</dbReference>
<dbReference type="SMART" id="SM00014">
    <property type="entry name" value="acidPPc"/>
    <property type="match status" value="1"/>
</dbReference>
<evidence type="ECO:0000256" key="2">
    <source>
        <dbReference type="ARBA" id="ARBA00004477"/>
    </source>
</evidence>
<dbReference type="FunFam" id="1.20.144.10:FF:000010">
    <property type="entry name" value="Glucose-6-phosphatase"/>
    <property type="match status" value="1"/>
</dbReference>
<evidence type="ECO:0000256" key="18">
    <source>
        <dbReference type="SAM" id="Phobius"/>
    </source>
</evidence>
<dbReference type="EC" id="3.1.3.9" evidence="5"/>